<accession>A0AA88JGA8</accession>
<protein>
    <submittedName>
        <fullName evidence="2">Uncharacterized protein</fullName>
    </submittedName>
</protein>
<sequence>MSGPHHTVARRPPRAARGAKRRTGAPRHPILAPRGTGAPHGRKGRQRSRAPGAPQVPPTGARRLTRPPKSTGATGAMRGLHGHRPF</sequence>
<proteinExistence type="predicted"/>
<dbReference type="Proteomes" id="UP001187192">
    <property type="component" value="Unassembled WGS sequence"/>
</dbReference>
<gene>
    <name evidence="2" type="ORF">TIFTF001_051799</name>
</gene>
<evidence type="ECO:0000313" key="3">
    <source>
        <dbReference type="Proteomes" id="UP001187192"/>
    </source>
</evidence>
<feature type="compositionally biased region" description="Basic residues" evidence="1">
    <location>
        <begin position="7"/>
        <end position="25"/>
    </location>
</feature>
<name>A0AA88JGA8_FICCA</name>
<dbReference type="AlphaFoldDB" id="A0AA88JGA8"/>
<keyword evidence="3" id="KW-1185">Reference proteome</keyword>
<evidence type="ECO:0000256" key="1">
    <source>
        <dbReference type="SAM" id="MobiDB-lite"/>
    </source>
</evidence>
<organism evidence="2 3">
    <name type="scientific">Ficus carica</name>
    <name type="common">Common fig</name>
    <dbReference type="NCBI Taxonomy" id="3494"/>
    <lineage>
        <taxon>Eukaryota</taxon>
        <taxon>Viridiplantae</taxon>
        <taxon>Streptophyta</taxon>
        <taxon>Embryophyta</taxon>
        <taxon>Tracheophyta</taxon>
        <taxon>Spermatophyta</taxon>
        <taxon>Magnoliopsida</taxon>
        <taxon>eudicotyledons</taxon>
        <taxon>Gunneridae</taxon>
        <taxon>Pentapetalae</taxon>
        <taxon>rosids</taxon>
        <taxon>fabids</taxon>
        <taxon>Rosales</taxon>
        <taxon>Moraceae</taxon>
        <taxon>Ficeae</taxon>
        <taxon>Ficus</taxon>
    </lineage>
</organism>
<evidence type="ECO:0000313" key="2">
    <source>
        <dbReference type="EMBL" id="GMN71197.1"/>
    </source>
</evidence>
<comment type="caution">
    <text evidence="2">The sequence shown here is derived from an EMBL/GenBank/DDBJ whole genome shotgun (WGS) entry which is preliminary data.</text>
</comment>
<reference evidence="2" key="1">
    <citation type="submission" date="2023-07" db="EMBL/GenBank/DDBJ databases">
        <title>draft genome sequence of fig (Ficus carica).</title>
        <authorList>
            <person name="Takahashi T."/>
            <person name="Nishimura K."/>
        </authorList>
    </citation>
    <scope>NUCLEOTIDE SEQUENCE</scope>
</reference>
<dbReference type="EMBL" id="BTGU01010009">
    <property type="protein sequence ID" value="GMN71197.1"/>
    <property type="molecule type" value="Genomic_DNA"/>
</dbReference>
<feature type="region of interest" description="Disordered" evidence="1">
    <location>
        <begin position="1"/>
        <end position="86"/>
    </location>
</feature>